<accession>A0ACC0NUI4</accession>
<name>A0ACC0NUI4_RHOML</name>
<keyword evidence="2" id="KW-1185">Reference proteome</keyword>
<dbReference type="EMBL" id="CM046392">
    <property type="protein sequence ID" value="KAI8556243.1"/>
    <property type="molecule type" value="Genomic_DNA"/>
</dbReference>
<dbReference type="Proteomes" id="UP001062846">
    <property type="component" value="Chromosome 5"/>
</dbReference>
<reference evidence="1" key="1">
    <citation type="submission" date="2022-02" db="EMBL/GenBank/DDBJ databases">
        <title>Plant Genome Project.</title>
        <authorList>
            <person name="Zhang R.-G."/>
        </authorList>
    </citation>
    <scope>NUCLEOTIDE SEQUENCE</scope>
    <source>
        <strain evidence="1">AT1</strain>
    </source>
</reference>
<comment type="caution">
    <text evidence="1">The sequence shown here is derived from an EMBL/GenBank/DDBJ whole genome shotgun (WGS) entry which is preliminary data.</text>
</comment>
<protein>
    <submittedName>
        <fullName evidence="1">Uncharacterized protein</fullName>
    </submittedName>
</protein>
<evidence type="ECO:0000313" key="1">
    <source>
        <dbReference type="EMBL" id="KAI8556243.1"/>
    </source>
</evidence>
<proteinExistence type="predicted"/>
<sequence>MVKVKKECFKKWQKDRNAENFQGYKQASKEAKKAVRDAKLKVYESFYARLDSKDGEKFIYKLAKSREKRAQDVSQVKYIKGIDSVVLVQDEAIGDRWKSYFEKLLNEKHEGGFGGEEVYVSGENIEYEFYRRIQKFEVVKVLKRMKPGKALGPDGISIEVWKSLGDLGATWLTKLFNKIIMTRKMPNEWRRSTLVPIYKNKGNIQSCNNYRGSIISSDGETADDVTHTIQVGWLKWRSATGVLCDKRVPTKLKRKFYGTSIRPMMLYGTECWPIKKQHVNKLSVAEMRMLTWMCGKTRRDMIRNEKVHEMVGVAPIEEKLRENRLRWFGHIHCRPEDAVVKRAERIVLDSNATGRVLANRLEHGFQESSNNETQTPTPVILPETESICRLLKDTKLNDRHIVSLKKTPFWLWFEAIMNSKLLSDNCRKYDEVVLQIIQSYEEESKSFIVGDRQLKLTKEHVKVIFGISCGEVEMVETNVKKESVALAKRLEMKEARLSAPAMKQKIKELASSEKEQDVEDVVRLLCLYLCVTLFFSNQGTTVNWSYAQHMEDLDKVKQYDWAEAIRKYLLISSLAYVDLGDNELKGLIPGAFGDMVSLTKLSLFGNYLEGGLPKSFANSSHLQSLDLSRNNLTEELSEFLQKLSGAKNSLPSLVLYDNWLSGPLPDLQDFLP</sequence>
<organism evidence="1 2">
    <name type="scientific">Rhododendron molle</name>
    <name type="common">Chinese azalea</name>
    <name type="synonym">Azalea mollis</name>
    <dbReference type="NCBI Taxonomy" id="49168"/>
    <lineage>
        <taxon>Eukaryota</taxon>
        <taxon>Viridiplantae</taxon>
        <taxon>Streptophyta</taxon>
        <taxon>Embryophyta</taxon>
        <taxon>Tracheophyta</taxon>
        <taxon>Spermatophyta</taxon>
        <taxon>Magnoliopsida</taxon>
        <taxon>eudicotyledons</taxon>
        <taxon>Gunneridae</taxon>
        <taxon>Pentapetalae</taxon>
        <taxon>asterids</taxon>
        <taxon>Ericales</taxon>
        <taxon>Ericaceae</taxon>
        <taxon>Ericoideae</taxon>
        <taxon>Rhodoreae</taxon>
        <taxon>Rhododendron</taxon>
    </lineage>
</organism>
<gene>
    <name evidence="1" type="ORF">RHMOL_Rhmol05G0237300</name>
</gene>
<evidence type="ECO:0000313" key="2">
    <source>
        <dbReference type="Proteomes" id="UP001062846"/>
    </source>
</evidence>